<evidence type="ECO:0000256" key="2">
    <source>
        <dbReference type="SAM" id="Phobius"/>
    </source>
</evidence>
<keyword evidence="2" id="KW-1133">Transmembrane helix</keyword>
<gene>
    <name evidence="3" type="ORF">FED44_24310</name>
</gene>
<protein>
    <submittedName>
        <fullName evidence="3">Uncharacterized protein</fullName>
    </submittedName>
</protein>
<feature type="region of interest" description="Disordered" evidence="1">
    <location>
        <begin position="1"/>
        <end position="22"/>
    </location>
</feature>
<name>A0A5R8YQ33_9ACTN</name>
<dbReference type="Proteomes" id="UP000309033">
    <property type="component" value="Unassembled WGS sequence"/>
</dbReference>
<dbReference type="AlphaFoldDB" id="A0A5R8YQ33"/>
<keyword evidence="2" id="KW-0472">Membrane</keyword>
<evidence type="ECO:0000313" key="4">
    <source>
        <dbReference type="Proteomes" id="UP000309033"/>
    </source>
</evidence>
<reference evidence="3" key="1">
    <citation type="submission" date="2019-05" db="EMBL/GenBank/DDBJ databases">
        <title>Isolation, diversity and antifungal activity of Actinobacteria from wheat.</title>
        <authorList>
            <person name="Yu B."/>
        </authorList>
    </citation>
    <scope>NUCLEOTIDE SEQUENCE [LARGE SCALE GENOMIC DNA]</scope>
    <source>
        <strain evidence="3">NEAU-HEGS1-5</strain>
    </source>
</reference>
<comment type="caution">
    <text evidence="3">The sequence shown here is derived from an EMBL/GenBank/DDBJ whole genome shotgun (WGS) entry which is preliminary data.</text>
</comment>
<feature type="region of interest" description="Disordered" evidence="1">
    <location>
        <begin position="65"/>
        <end position="91"/>
    </location>
</feature>
<proteinExistence type="predicted"/>
<accession>A0A5R8YQ33</accession>
<evidence type="ECO:0000256" key="1">
    <source>
        <dbReference type="SAM" id="MobiDB-lite"/>
    </source>
</evidence>
<evidence type="ECO:0000313" key="3">
    <source>
        <dbReference type="EMBL" id="TLP55582.1"/>
    </source>
</evidence>
<keyword evidence="4" id="KW-1185">Reference proteome</keyword>
<sequence length="107" mass="10917">MGALRSESVRSPGGLGGRLTERLPRGQTGRLITVGIASALVGALLGGGVVAATSLIWDQTHAGATREAGGDQDGLFPRGGNLPGGEDGRLPQWCRRTETGIVCRPNG</sequence>
<dbReference type="EMBL" id="VANP01000010">
    <property type="protein sequence ID" value="TLP55582.1"/>
    <property type="molecule type" value="Genomic_DNA"/>
</dbReference>
<keyword evidence="2" id="KW-0812">Transmembrane</keyword>
<organism evidence="3 4">
    <name type="scientific">Microbispora triticiradicis</name>
    <dbReference type="NCBI Taxonomy" id="2200763"/>
    <lineage>
        <taxon>Bacteria</taxon>
        <taxon>Bacillati</taxon>
        <taxon>Actinomycetota</taxon>
        <taxon>Actinomycetes</taxon>
        <taxon>Streptosporangiales</taxon>
        <taxon>Streptosporangiaceae</taxon>
        <taxon>Microbispora</taxon>
    </lineage>
</organism>
<feature type="transmembrane region" description="Helical" evidence="2">
    <location>
        <begin position="31"/>
        <end position="57"/>
    </location>
</feature>